<accession>A0A1Y2FQG1</accession>
<dbReference type="InterPro" id="IPR013785">
    <property type="entry name" value="Aldolase_TIM"/>
</dbReference>
<gene>
    <name evidence="3" type="ORF">BCR37DRAFT_376799</name>
</gene>
<dbReference type="FunFam" id="3.20.20.70:FF:000138">
    <property type="entry name" value="NADPH dehydrogenase 1"/>
    <property type="match status" value="1"/>
</dbReference>
<dbReference type="PANTHER" id="PTHR22893:SF91">
    <property type="entry name" value="NADPH DEHYDROGENASE 2-RELATED"/>
    <property type="match status" value="1"/>
</dbReference>
<protein>
    <recommendedName>
        <fullName evidence="2">NADH:flavin oxidoreductase/NADH oxidase N-terminal domain-containing protein</fullName>
    </recommendedName>
</protein>
<dbReference type="RefSeq" id="XP_040727424.1">
    <property type="nucleotide sequence ID" value="XM_040868674.1"/>
</dbReference>
<dbReference type="OMA" id="WHVGRFS"/>
<dbReference type="Pfam" id="PF00724">
    <property type="entry name" value="Oxidored_FMN"/>
    <property type="match status" value="1"/>
</dbReference>
<evidence type="ECO:0000256" key="1">
    <source>
        <dbReference type="ARBA" id="ARBA00065510"/>
    </source>
</evidence>
<dbReference type="CDD" id="cd02933">
    <property type="entry name" value="OYE_like_FMN"/>
    <property type="match status" value="1"/>
</dbReference>
<dbReference type="GeneID" id="63785273"/>
<comment type="caution">
    <text evidence="3">The sequence shown here is derived from an EMBL/GenBank/DDBJ whole genome shotgun (WGS) entry which is preliminary data.</text>
</comment>
<feature type="domain" description="NADH:flavin oxidoreductase/NADH oxidase N-terminal" evidence="2">
    <location>
        <begin position="6"/>
        <end position="334"/>
    </location>
</feature>
<reference evidence="3 4" key="1">
    <citation type="submission" date="2016-07" db="EMBL/GenBank/DDBJ databases">
        <title>Pervasive Adenine N6-methylation of Active Genes in Fungi.</title>
        <authorList>
            <consortium name="DOE Joint Genome Institute"/>
            <person name="Mondo S.J."/>
            <person name="Dannebaum R.O."/>
            <person name="Kuo R.C."/>
            <person name="Labutti K."/>
            <person name="Haridas S."/>
            <person name="Kuo A."/>
            <person name="Salamov A."/>
            <person name="Ahrendt S.R."/>
            <person name="Lipzen A."/>
            <person name="Sullivan W."/>
            <person name="Andreopoulos W.B."/>
            <person name="Clum A."/>
            <person name="Lindquist E."/>
            <person name="Daum C."/>
            <person name="Ramamoorthy G.K."/>
            <person name="Gryganskyi A."/>
            <person name="Culley D."/>
            <person name="Magnuson J.K."/>
            <person name="James T.Y."/>
            <person name="O'Malley M.A."/>
            <person name="Stajich J.E."/>
            <person name="Spatafora J.W."/>
            <person name="Visel A."/>
            <person name="Grigoriev I.V."/>
        </authorList>
    </citation>
    <scope>NUCLEOTIDE SEQUENCE [LARGE SCALE GENOMIC DNA]</scope>
    <source>
        <strain evidence="3 4">12-1054</strain>
    </source>
</reference>
<dbReference type="Proteomes" id="UP000193685">
    <property type="component" value="Unassembled WGS sequence"/>
</dbReference>
<dbReference type="STRING" id="56484.A0A1Y2FQG1"/>
<dbReference type="OrthoDB" id="276546at2759"/>
<name>A0A1Y2FQG1_PROLT</name>
<dbReference type="Gene3D" id="3.20.20.70">
    <property type="entry name" value="Aldolase class I"/>
    <property type="match status" value="1"/>
</dbReference>
<evidence type="ECO:0000313" key="4">
    <source>
        <dbReference type="Proteomes" id="UP000193685"/>
    </source>
</evidence>
<dbReference type="GO" id="GO:0003959">
    <property type="term" value="F:NADPH dehydrogenase activity"/>
    <property type="evidence" value="ECO:0007669"/>
    <property type="project" value="TreeGrafter"/>
</dbReference>
<dbReference type="GO" id="GO:1990748">
    <property type="term" value="P:cellular detoxification"/>
    <property type="evidence" value="ECO:0007669"/>
    <property type="project" value="UniProtKB-ARBA"/>
</dbReference>
<dbReference type="InterPro" id="IPR045247">
    <property type="entry name" value="Oye-like"/>
</dbReference>
<comment type="subunit">
    <text evidence="1">Homodimer or heterodimer.</text>
</comment>
<evidence type="ECO:0000259" key="2">
    <source>
        <dbReference type="Pfam" id="PF00724"/>
    </source>
</evidence>
<dbReference type="PANTHER" id="PTHR22893">
    <property type="entry name" value="NADH OXIDOREDUCTASE-RELATED"/>
    <property type="match status" value="1"/>
</dbReference>
<dbReference type="SUPFAM" id="SSF51395">
    <property type="entry name" value="FMN-linked oxidoreductases"/>
    <property type="match status" value="1"/>
</dbReference>
<keyword evidence="4" id="KW-1185">Reference proteome</keyword>
<sequence length="363" mass="39959">MTDSRKLFQPLQVGSLELKHRLVLAPLTRMRATPGHMPWEKAALYYAQRGSVPGTLLISEATFISEAAGGYPHAPGIFNAEQVQKWRKITDAVHAKGSYIYCQLWALGRAATPKVLKSLGHDLVSASAVPMDAKAATPRALTTQEVEAYVQQYATAAKLAIEAGFDGVELHGANGYLIDQHTQSVSNKRTDKYGGSIENRSRFALEAINAVAKAIGADRTAIRLSPWSGFQGMRMGEGTIPQFTHLIQNLPKDLAYLHMTESRVQGIFDKADDDAEKLNFALDLWKGPVVIAGGFRPESAIQVAEQDDRTMIAFGRLWIRNPLLVAQIKLGLPLDKYDRSTFYTKGEQGYTDYPVDDALLARL</sequence>
<organism evidence="3 4">
    <name type="scientific">Protomyces lactucae-debilis</name>
    <dbReference type="NCBI Taxonomy" id="2754530"/>
    <lineage>
        <taxon>Eukaryota</taxon>
        <taxon>Fungi</taxon>
        <taxon>Dikarya</taxon>
        <taxon>Ascomycota</taxon>
        <taxon>Taphrinomycotina</taxon>
        <taxon>Taphrinomycetes</taxon>
        <taxon>Taphrinales</taxon>
        <taxon>Protomycetaceae</taxon>
        <taxon>Protomyces</taxon>
    </lineage>
</organism>
<dbReference type="AlphaFoldDB" id="A0A1Y2FQG1"/>
<dbReference type="InterPro" id="IPR001155">
    <property type="entry name" value="OxRdtase_FMN_N"/>
</dbReference>
<evidence type="ECO:0000313" key="3">
    <source>
        <dbReference type="EMBL" id="ORY86242.1"/>
    </source>
</evidence>
<proteinExistence type="predicted"/>
<dbReference type="EMBL" id="MCFI01000003">
    <property type="protein sequence ID" value="ORY86242.1"/>
    <property type="molecule type" value="Genomic_DNA"/>
</dbReference>
<dbReference type="GO" id="GO:0010181">
    <property type="term" value="F:FMN binding"/>
    <property type="evidence" value="ECO:0007669"/>
    <property type="project" value="InterPro"/>
</dbReference>